<gene>
    <name evidence="2" type="ORF">S1361_33280</name>
</gene>
<evidence type="ECO:0000313" key="3">
    <source>
        <dbReference type="Proteomes" id="UP000663908"/>
    </source>
</evidence>
<protein>
    <submittedName>
        <fullName evidence="2">Uncharacterized protein</fullName>
    </submittedName>
</protein>
<dbReference type="Pfam" id="PF19907">
    <property type="entry name" value="DUF6380"/>
    <property type="match status" value="1"/>
</dbReference>
<reference evidence="2 3" key="1">
    <citation type="submission" date="2021-03" db="EMBL/GenBank/DDBJ databases">
        <title>Complete genome sequence of Streptomyces cyanogenus S136, producer of anticancer angucycline landomycin A.</title>
        <authorList>
            <person name="Hrab P."/>
            <person name="Ruckert C."/>
            <person name="Busche T."/>
            <person name="Ostash I."/>
            <person name="Kalinowski J."/>
            <person name="Fedorenko V."/>
            <person name="Yushchuk O."/>
            <person name="Ostash B."/>
        </authorList>
    </citation>
    <scope>NUCLEOTIDE SEQUENCE [LARGE SCALE GENOMIC DNA]</scope>
    <source>
        <strain evidence="2 3">S136</strain>
    </source>
</reference>
<name>A0ABX7U162_STRCY</name>
<feature type="region of interest" description="Disordered" evidence="1">
    <location>
        <begin position="45"/>
        <end position="89"/>
    </location>
</feature>
<keyword evidence="3" id="KW-1185">Reference proteome</keyword>
<dbReference type="EMBL" id="CP071839">
    <property type="protein sequence ID" value="QTE02253.1"/>
    <property type="molecule type" value="Genomic_DNA"/>
</dbReference>
<proteinExistence type="predicted"/>
<dbReference type="Proteomes" id="UP000663908">
    <property type="component" value="Chromosome"/>
</dbReference>
<organism evidence="2 3">
    <name type="scientific">Streptomyces cyanogenus</name>
    <dbReference type="NCBI Taxonomy" id="80860"/>
    <lineage>
        <taxon>Bacteria</taxon>
        <taxon>Bacillati</taxon>
        <taxon>Actinomycetota</taxon>
        <taxon>Actinomycetes</taxon>
        <taxon>Kitasatosporales</taxon>
        <taxon>Streptomycetaceae</taxon>
        <taxon>Streptomyces</taxon>
    </lineage>
</organism>
<evidence type="ECO:0000256" key="1">
    <source>
        <dbReference type="SAM" id="MobiDB-lite"/>
    </source>
</evidence>
<dbReference type="InterPro" id="IPR045960">
    <property type="entry name" value="DUF6380"/>
</dbReference>
<sequence length="89" mass="9398">MQRTAPEPAGPDGMRQATLPCGVASLTATAERAPFTLYAEQVRSAPKGRGAVSGMRLPPRGDDQPRRAGRRPTAHHGAARAALARKDAR</sequence>
<accession>A0ABX7U162</accession>
<feature type="compositionally biased region" description="Basic residues" evidence="1">
    <location>
        <begin position="67"/>
        <end position="78"/>
    </location>
</feature>
<evidence type="ECO:0000313" key="2">
    <source>
        <dbReference type="EMBL" id="QTE02253.1"/>
    </source>
</evidence>